<feature type="compositionally biased region" description="Low complexity" evidence="1">
    <location>
        <begin position="617"/>
        <end position="627"/>
    </location>
</feature>
<feature type="compositionally biased region" description="Pro residues" evidence="1">
    <location>
        <begin position="654"/>
        <end position="669"/>
    </location>
</feature>
<feature type="region of interest" description="Disordered" evidence="1">
    <location>
        <begin position="351"/>
        <end position="375"/>
    </location>
</feature>
<keyword evidence="4" id="KW-1185">Reference proteome</keyword>
<feature type="compositionally biased region" description="Basic residues" evidence="1">
    <location>
        <begin position="689"/>
        <end position="705"/>
    </location>
</feature>
<dbReference type="Gene3D" id="1.20.58.340">
    <property type="entry name" value="Magnesium transport protein CorA, transmembrane region"/>
    <property type="match status" value="1"/>
</dbReference>
<feature type="region of interest" description="Disordered" evidence="1">
    <location>
        <begin position="855"/>
        <end position="926"/>
    </location>
</feature>
<sequence>MARIAVEIEGDNPPSPSFLPNPPRFNVELPHTSCFTEDKNGSLTRQFFTTPDELSNHLKCALPHQKERRLYVLEGLPIEYVQVLGSHFNIDVDIFDSHAMRKSGQLNKLKFSRRPEDEKKVRTFALDHVEITANITPLPEANEGVVGDFMLPCQTIGISNEGWNGISVKLCHVTLVCFPEEDGSETYQTFFQCRIYTDGSYVKYYCFSKISPGQDEAHNFRLILANALKSLPEGMQTWKPSRKHDPTLTLADDIFNSIELPGSILVWDDLTEILADIVLRQWKFALSEVIEHACASRSIPYHEIHQVCDLIESNIWTLDRAEDSRSPRYVVRVEGFKRLLEKAKRYAELFTETESGSENGDDDDTTSTASSKSGVHIRGGEALDLETRQSINRVTYLGGVLLPFSIIAAIFSMGGNFQPGGDQFFIFWVIAIPVCMLTTVLIYADSIRRMTLEQFAQQYGSAAVTAEADDMVVSSISGSEIISYKAGIKEPLRSRITDIWNPRRAASSSSVGYTDSDSDSDSDSDDGSSSTGSARLPPGLSIDGDDGSSSTGSARLPPGLSIDGDLLVRRKEKKVPRLRKPLDRKSDPENVLSYPKHSNHHVSSPSAPPPPPPTSPPSRSHSISSSPKITPVKPMPVGNNPPGSLASDHSPIAGPAPPKTPPTSVPLPDPDQIFPEPIVPELSWGSPSKKVKKVKKGKKGKKGKRNTTGIIDDFDVPAHSHPANSPAHPSTPDSAGIPLPPLESDSDVWREQDSFEGRRPERSPSPGHADSDYATDRERRSLERRMRENDDWELTRRRSRKHPGSGDVYERNVKREYILHRRRRSEHSVTSEERKHVIERTNENLVEEQKGKLATDNIVKNDDDVPEDRGRQRRRSTIRWARHGNYYDYPRRTTPSTDPTHIPLPPSPEELSEEESIRTKLERERN</sequence>
<feature type="compositionally biased region" description="Pro residues" evidence="1">
    <location>
        <begin position="606"/>
        <end position="616"/>
    </location>
</feature>
<dbReference type="GeneID" id="62155455"/>
<feature type="compositionally biased region" description="Basic and acidic residues" evidence="1">
    <location>
        <begin position="915"/>
        <end position="926"/>
    </location>
</feature>
<feature type="compositionally biased region" description="Basic and acidic residues" evidence="1">
    <location>
        <begin position="855"/>
        <end position="870"/>
    </location>
</feature>
<evidence type="ECO:0000313" key="4">
    <source>
        <dbReference type="Proteomes" id="UP000710849"/>
    </source>
</evidence>
<proteinExistence type="predicted"/>
<reference evidence="3 4" key="1">
    <citation type="journal article" date="2020" name="Genome Biol. Evol.">
        <title>Comparative genomics of Sclerotiniaceae.</title>
        <authorList>
            <person name="Valero Jimenez C.A."/>
            <person name="Steentjes M."/>
            <person name="Scholten O.E."/>
            <person name="Van Kan J.A.L."/>
        </authorList>
    </citation>
    <scope>NUCLEOTIDE SEQUENCE [LARGE SCALE GENOMIC DNA]</scope>
    <source>
        <strain evidence="3 4">MUCL 94</strain>
    </source>
</reference>
<feature type="transmembrane region" description="Helical" evidence="2">
    <location>
        <begin position="425"/>
        <end position="444"/>
    </location>
</feature>
<feature type="compositionally biased region" description="Basic residues" evidence="1">
    <location>
        <begin position="871"/>
        <end position="882"/>
    </location>
</feature>
<name>A0A9P5LGB9_9HELO</name>
<dbReference type="EMBL" id="RCSW01000043">
    <property type="protein sequence ID" value="KAF7918413.1"/>
    <property type="molecule type" value="Genomic_DNA"/>
</dbReference>
<dbReference type="RefSeq" id="XP_038726778.1">
    <property type="nucleotide sequence ID" value="XM_038882382.1"/>
</dbReference>
<accession>A0A9P5LGB9</accession>
<feature type="compositionally biased region" description="Basic and acidic residues" evidence="1">
    <location>
        <begin position="769"/>
        <end position="796"/>
    </location>
</feature>
<evidence type="ECO:0000256" key="2">
    <source>
        <dbReference type="SAM" id="Phobius"/>
    </source>
</evidence>
<feature type="region of interest" description="Disordered" evidence="1">
    <location>
        <begin position="506"/>
        <end position="807"/>
    </location>
</feature>
<feature type="compositionally biased region" description="Basic residues" evidence="1">
    <location>
        <begin position="570"/>
        <end position="579"/>
    </location>
</feature>
<evidence type="ECO:0000313" key="3">
    <source>
        <dbReference type="EMBL" id="KAF7918413.1"/>
    </source>
</evidence>
<comment type="caution">
    <text evidence="3">The sequence shown here is derived from an EMBL/GenBank/DDBJ whole genome shotgun (WGS) entry which is preliminary data.</text>
</comment>
<feature type="compositionally biased region" description="Acidic residues" evidence="1">
    <location>
        <begin position="516"/>
        <end position="526"/>
    </location>
</feature>
<keyword evidence="2" id="KW-1133">Transmembrane helix</keyword>
<evidence type="ECO:0000256" key="1">
    <source>
        <dbReference type="SAM" id="MobiDB-lite"/>
    </source>
</evidence>
<keyword evidence="2" id="KW-0812">Transmembrane</keyword>
<feature type="compositionally biased region" description="Basic and acidic residues" evidence="1">
    <location>
        <begin position="747"/>
        <end position="762"/>
    </location>
</feature>
<feature type="transmembrane region" description="Helical" evidence="2">
    <location>
        <begin position="394"/>
        <end position="413"/>
    </location>
</feature>
<dbReference type="AlphaFoldDB" id="A0A9P5LGB9"/>
<dbReference type="Proteomes" id="UP000710849">
    <property type="component" value="Unassembled WGS sequence"/>
</dbReference>
<organism evidence="3 4">
    <name type="scientific">Botrytis byssoidea</name>
    <dbReference type="NCBI Taxonomy" id="139641"/>
    <lineage>
        <taxon>Eukaryota</taxon>
        <taxon>Fungi</taxon>
        <taxon>Dikarya</taxon>
        <taxon>Ascomycota</taxon>
        <taxon>Pezizomycotina</taxon>
        <taxon>Leotiomycetes</taxon>
        <taxon>Helotiales</taxon>
        <taxon>Sclerotiniaceae</taxon>
        <taxon>Botrytis</taxon>
    </lineage>
</organism>
<gene>
    <name evidence="3" type="ORF">EAE97_011868</name>
</gene>
<keyword evidence="2" id="KW-0472">Membrane</keyword>
<protein>
    <submittedName>
        <fullName evidence="3">Uncharacterized protein</fullName>
    </submittedName>
</protein>